<proteinExistence type="predicted"/>
<gene>
    <name evidence="2" type="ORF">HaLaN_22802</name>
</gene>
<accession>A0A6A0A416</accession>
<dbReference type="SUPFAM" id="SSF48264">
    <property type="entry name" value="Cytochrome P450"/>
    <property type="match status" value="1"/>
</dbReference>
<sequence>MHPTQRKRKTKRTEAKVKVESAVVDAVTGKGPAPPTAKAETTYLSVMLFSFLLILLEGLVLAGSGFLPEAADVFVEQVLYPSFSPQVIQMCSIMYSRWRLRKIPGPPPHLLLGNILDIIKAGGSHLAVHNWRKTYGNIFKIYFGRVAVIVVGDPDLARQVLYRFTNHMEFLAPGLAFMHAQHKA</sequence>
<keyword evidence="1" id="KW-0812">Transmembrane</keyword>
<dbReference type="InterPro" id="IPR038789">
    <property type="entry name" value="LPA2-like"/>
</dbReference>
<comment type="caution">
    <text evidence="2">The sequence shown here is derived from an EMBL/GenBank/DDBJ whole genome shotgun (WGS) entry which is preliminary data.</text>
</comment>
<dbReference type="Gene3D" id="1.10.630.10">
    <property type="entry name" value="Cytochrome P450"/>
    <property type="match status" value="1"/>
</dbReference>
<keyword evidence="3" id="KW-1185">Reference proteome</keyword>
<evidence type="ECO:0000313" key="2">
    <source>
        <dbReference type="EMBL" id="GFH24922.1"/>
    </source>
</evidence>
<reference evidence="2 3" key="1">
    <citation type="submission" date="2020-02" db="EMBL/GenBank/DDBJ databases">
        <title>Draft genome sequence of Haematococcus lacustris strain NIES-144.</title>
        <authorList>
            <person name="Morimoto D."/>
            <person name="Nakagawa S."/>
            <person name="Yoshida T."/>
            <person name="Sawayama S."/>
        </authorList>
    </citation>
    <scope>NUCLEOTIDE SEQUENCE [LARGE SCALE GENOMIC DNA]</scope>
    <source>
        <strain evidence="2 3">NIES-144</strain>
    </source>
</reference>
<keyword evidence="1" id="KW-0472">Membrane</keyword>
<dbReference type="GO" id="GO:0016705">
    <property type="term" value="F:oxidoreductase activity, acting on paired donors, with incorporation or reduction of molecular oxygen"/>
    <property type="evidence" value="ECO:0007669"/>
    <property type="project" value="InterPro"/>
</dbReference>
<dbReference type="EMBL" id="BLLF01002669">
    <property type="protein sequence ID" value="GFH24922.1"/>
    <property type="molecule type" value="Genomic_DNA"/>
</dbReference>
<feature type="transmembrane region" description="Helical" evidence="1">
    <location>
        <begin position="43"/>
        <end position="66"/>
    </location>
</feature>
<evidence type="ECO:0008006" key="4">
    <source>
        <dbReference type="Google" id="ProtNLM"/>
    </source>
</evidence>
<dbReference type="PANTHER" id="PTHR37385:SF2">
    <property type="entry name" value="PROTEIN LPA2"/>
    <property type="match status" value="1"/>
</dbReference>
<dbReference type="Pfam" id="PF00067">
    <property type="entry name" value="p450"/>
    <property type="match status" value="1"/>
</dbReference>
<evidence type="ECO:0000313" key="3">
    <source>
        <dbReference type="Proteomes" id="UP000485058"/>
    </source>
</evidence>
<name>A0A6A0A416_HAELA</name>
<dbReference type="Proteomes" id="UP000485058">
    <property type="component" value="Unassembled WGS sequence"/>
</dbReference>
<protein>
    <recommendedName>
        <fullName evidence="4">Cytochrome P450</fullName>
    </recommendedName>
</protein>
<dbReference type="GO" id="GO:0020037">
    <property type="term" value="F:heme binding"/>
    <property type="evidence" value="ECO:0007669"/>
    <property type="project" value="InterPro"/>
</dbReference>
<feature type="non-terminal residue" evidence="2">
    <location>
        <position position="184"/>
    </location>
</feature>
<organism evidence="2 3">
    <name type="scientific">Haematococcus lacustris</name>
    <name type="common">Green alga</name>
    <name type="synonym">Haematococcus pluvialis</name>
    <dbReference type="NCBI Taxonomy" id="44745"/>
    <lineage>
        <taxon>Eukaryota</taxon>
        <taxon>Viridiplantae</taxon>
        <taxon>Chlorophyta</taxon>
        <taxon>core chlorophytes</taxon>
        <taxon>Chlorophyceae</taxon>
        <taxon>CS clade</taxon>
        <taxon>Chlamydomonadales</taxon>
        <taxon>Haematococcaceae</taxon>
        <taxon>Haematococcus</taxon>
    </lineage>
</organism>
<keyword evidence="1" id="KW-1133">Transmembrane helix</keyword>
<dbReference type="PANTHER" id="PTHR37385">
    <property type="entry name" value="PROTEIN LOW PSII ACCUMULATION 2, CHLOROPLASTIC"/>
    <property type="match status" value="1"/>
</dbReference>
<dbReference type="InterPro" id="IPR036396">
    <property type="entry name" value="Cyt_P450_sf"/>
</dbReference>
<dbReference type="GO" id="GO:0004497">
    <property type="term" value="F:monooxygenase activity"/>
    <property type="evidence" value="ECO:0007669"/>
    <property type="project" value="InterPro"/>
</dbReference>
<dbReference type="InterPro" id="IPR001128">
    <property type="entry name" value="Cyt_P450"/>
</dbReference>
<evidence type="ECO:0000256" key="1">
    <source>
        <dbReference type="SAM" id="Phobius"/>
    </source>
</evidence>
<dbReference type="AlphaFoldDB" id="A0A6A0A416"/>
<dbReference type="GO" id="GO:0005506">
    <property type="term" value="F:iron ion binding"/>
    <property type="evidence" value="ECO:0007669"/>
    <property type="project" value="InterPro"/>
</dbReference>